<comment type="caution">
    <text evidence="3">The sequence shown here is derived from an EMBL/GenBank/DDBJ whole genome shotgun (WGS) entry which is preliminary data.</text>
</comment>
<evidence type="ECO:0000256" key="1">
    <source>
        <dbReference type="SAM" id="MobiDB-lite"/>
    </source>
</evidence>
<evidence type="ECO:0000313" key="4">
    <source>
        <dbReference type="Proteomes" id="UP000608662"/>
    </source>
</evidence>
<dbReference type="InterPro" id="IPR036868">
    <property type="entry name" value="TusA-like_sf"/>
</dbReference>
<dbReference type="OrthoDB" id="268297at2157"/>
<dbReference type="SUPFAM" id="SSF64307">
    <property type="entry name" value="SirA-like"/>
    <property type="match status" value="1"/>
</dbReference>
<proteinExistence type="predicted"/>
<protein>
    <submittedName>
        <fullName evidence="3">Sulfurtransferase TusA family protein</fullName>
    </submittedName>
</protein>
<dbReference type="AlphaFoldDB" id="A0A847U7F5"/>
<gene>
    <name evidence="3" type="ORF">GOC74_17270</name>
</gene>
<dbReference type="GO" id="GO:0016740">
    <property type="term" value="F:transferase activity"/>
    <property type="evidence" value="ECO:0007669"/>
    <property type="project" value="UniProtKB-KW"/>
</dbReference>
<feature type="domain" description="UPF0033" evidence="2">
    <location>
        <begin position="17"/>
        <end position="78"/>
    </location>
</feature>
<accession>A0A847U7F5</accession>
<dbReference type="InterPro" id="IPR001455">
    <property type="entry name" value="TusA-like"/>
</dbReference>
<keyword evidence="3" id="KW-0808">Transferase</keyword>
<reference evidence="3" key="1">
    <citation type="submission" date="2019-12" db="EMBL/GenBank/DDBJ databases">
        <title>Whole-genome sequence of Halomicrobium mukohataei pws1.</title>
        <authorList>
            <person name="Verma D.K."/>
            <person name="Gopal K."/>
            <person name="Prasad E.S."/>
        </authorList>
    </citation>
    <scope>NUCLEOTIDE SEQUENCE</scope>
    <source>
        <strain evidence="3">Pws1</strain>
    </source>
</reference>
<dbReference type="EMBL" id="WOYG01000002">
    <property type="protein sequence ID" value="NLV11673.1"/>
    <property type="molecule type" value="Genomic_DNA"/>
</dbReference>
<dbReference type="Gene3D" id="3.30.110.40">
    <property type="entry name" value="TusA-like domain"/>
    <property type="match status" value="1"/>
</dbReference>
<name>A0A847U7F5_9EURY</name>
<evidence type="ECO:0000259" key="2">
    <source>
        <dbReference type="Pfam" id="PF01206"/>
    </source>
</evidence>
<evidence type="ECO:0000313" key="3">
    <source>
        <dbReference type="EMBL" id="NLV11673.1"/>
    </source>
</evidence>
<sequence length="94" mass="10578">MTDPTIPDTAPDVEPEMTVDNRGRGCASGIARVQRALEDLPDGAVLVIRSTDSRAKREYPQLAAQTPHELLAIESERGRLLRKEYTTYLEIRRE</sequence>
<dbReference type="Proteomes" id="UP000608662">
    <property type="component" value="Unassembled WGS sequence"/>
</dbReference>
<dbReference type="Pfam" id="PF01206">
    <property type="entry name" value="TusA"/>
    <property type="match status" value="1"/>
</dbReference>
<feature type="region of interest" description="Disordered" evidence="1">
    <location>
        <begin position="1"/>
        <end position="24"/>
    </location>
</feature>
<organism evidence="3 4">
    <name type="scientific">Halomicrobium mukohataei</name>
    <dbReference type="NCBI Taxonomy" id="57705"/>
    <lineage>
        <taxon>Archaea</taxon>
        <taxon>Methanobacteriati</taxon>
        <taxon>Methanobacteriota</taxon>
        <taxon>Stenosarchaea group</taxon>
        <taxon>Halobacteria</taxon>
        <taxon>Halobacteriales</taxon>
        <taxon>Haloarculaceae</taxon>
        <taxon>Halomicrobium</taxon>
    </lineage>
</organism>
<dbReference type="RefSeq" id="WP_170095418.1">
    <property type="nucleotide sequence ID" value="NZ_WOYG01000002.1"/>
</dbReference>